<dbReference type="InterPro" id="IPR006027">
    <property type="entry name" value="NusB_RsmB_TIM44"/>
</dbReference>
<dbReference type="PANTHER" id="PTHR22807">
    <property type="entry name" value="NOP2 YEAST -RELATED NOL1/NOP2/FMU SUN DOMAIN-CONTAINING"/>
    <property type="match status" value="1"/>
</dbReference>
<dbReference type="InterPro" id="IPR035926">
    <property type="entry name" value="NusB-like_sf"/>
</dbReference>
<feature type="binding site" evidence="13">
    <location>
        <position position="320"/>
    </location>
    <ligand>
        <name>S-adenosyl-L-methionine</name>
        <dbReference type="ChEBI" id="CHEBI:59789"/>
    </ligand>
</feature>
<evidence type="ECO:0000256" key="13">
    <source>
        <dbReference type="PROSITE-ProRule" id="PRU01023"/>
    </source>
</evidence>
<keyword evidence="16" id="KW-1185">Reference proteome</keyword>
<evidence type="ECO:0000256" key="11">
    <source>
        <dbReference type="ARBA" id="ARBA00031088"/>
    </source>
</evidence>
<dbReference type="GO" id="GO:0005737">
    <property type="term" value="C:cytoplasm"/>
    <property type="evidence" value="ECO:0007669"/>
    <property type="project" value="UniProtKB-SubCell"/>
</dbReference>
<keyword evidence="4" id="KW-0963">Cytoplasm</keyword>
<protein>
    <recommendedName>
        <fullName evidence="3">16S rRNA (cytosine(967)-C(5))-methyltransferase</fullName>
        <ecNumber evidence="3">2.1.1.176</ecNumber>
    </recommendedName>
    <alternativeName>
        <fullName evidence="10">16S rRNA m5C967 methyltransferase</fullName>
    </alternativeName>
    <alternativeName>
        <fullName evidence="11">rRNA (cytosine-C(5)-)-methyltransferase RsmB</fullName>
    </alternativeName>
</protein>
<evidence type="ECO:0000256" key="10">
    <source>
        <dbReference type="ARBA" id="ARBA00030399"/>
    </source>
</evidence>
<comment type="catalytic activity">
    <reaction evidence="12">
        <text>cytidine(967) in 16S rRNA + S-adenosyl-L-methionine = 5-methylcytidine(967) in 16S rRNA + S-adenosyl-L-homocysteine + H(+)</text>
        <dbReference type="Rhea" id="RHEA:42748"/>
        <dbReference type="Rhea" id="RHEA-COMP:10219"/>
        <dbReference type="Rhea" id="RHEA-COMP:10220"/>
        <dbReference type="ChEBI" id="CHEBI:15378"/>
        <dbReference type="ChEBI" id="CHEBI:57856"/>
        <dbReference type="ChEBI" id="CHEBI:59789"/>
        <dbReference type="ChEBI" id="CHEBI:74483"/>
        <dbReference type="ChEBI" id="CHEBI:82748"/>
        <dbReference type="EC" id="2.1.1.176"/>
    </reaction>
</comment>
<dbReference type="NCBIfam" id="NF011494">
    <property type="entry name" value="PRK14902.1"/>
    <property type="match status" value="1"/>
</dbReference>
<dbReference type="PROSITE" id="PS51686">
    <property type="entry name" value="SAM_MT_RSMB_NOP"/>
    <property type="match status" value="1"/>
</dbReference>
<dbReference type="Pfam" id="PF01029">
    <property type="entry name" value="NusB"/>
    <property type="match status" value="1"/>
</dbReference>
<dbReference type="OrthoDB" id="9810297at2"/>
<feature type="binding site" evidence="13">
    <location>
        <begin position="253"/>
        <end position="259"/>
    </location>
    <ligand>
        <name>S-adenosyl-L-methionine</name>
        <dbReference type="ChEBI" id="CHEBI:59789"/>
    </ligand>
</feature>
<evidence type="ECO:0000256" key="12">
    <source>
        <dbReference type="ARBA" id="ARBA00047283"/>
    </source>
</evidence>
<comment type="similarity">
    <text evidence="13">Belongs to the class I-like SAM-binding methyltransferase superfamily. RsmB/NOP family.</text>
</comment>
<dbReference type="AlphaFoldDB" id="A0A345Z425"/>
<evidence type="ECO:0000256" key="2">
    <source>
        <dbReference type="ARBA" id="ARBA00004496"/>
    </source>
</evidence>
<dbReference type="NCBIfam" id="TIGR00563">
    <property type="entry name" value="rsmB"/>
    <property type="match status" value="1"/>
</dbReference>
<dbReference type="InterPro" id="IPR029063">
    <property type="entry name" value="SAM-dependent_MTases_sf"/>
</dbReference>
<dbReference type="InterPro" id="IPR049560">
    <property type="entry name" value="MeTrfase_RsmB-F_NOP2_cat"/>
</dbReference>
<dbReference type="EC" id="2.1.1.176" evidence="3"/>
<evidence type="ECO:0000256" key="9">
    <source>
        <dbReference type="ARBA" id="ARBA00022884"/>
    </source>
</evidence>
<dbReference type="InterPro" id="IPR001678">
    <property type="entry name" value="MeTrfase_RsmB-F_NOP2_dom"/>
</dbReference>
<dbReference type="Gene3D" id="3.40.50.150">
    <property type="entry name" value="Vaccinia Virus protein VP39"/>
    <property type="match status" value="1"/>
</dbReference>
<organism evidence="15 16">
    <name type="scientific">Spiroplasma alleghenense</name>
    <dbReference type="NCBI Taxonomy" id="216931"/>
    <lineage>
        <taxon>Bacteria</taxon>
        <taxon>Bacillati</taxon>
        <taxon>Mycoplasmatota</taxon>
        <taxon>Mollicutes</taxon>
        <taxon>Entomoplasmatales</taxon>
        <taxon>Spiroplasmataceae</taxon>
        <taxon>Spiroplasma</taxon>
    </lineage>
</organism>
<dbReference type="SUPFAM" id="SSF48013">
    <property type="entry name" value="NusB-like"/>
    <property type="match status" value="1"/>
</dbReference>
<feature type="binding site" evidence="13">
    <location>
        <position position="277"/>
    </location>
    <ligand>
        <name>S-adenosyl-L-methionine</name>
        <dbReference type="ChEBI" id="CHEBI:59789"/>
    </ligand>
</feature>
<evidence type="ECO:0000259" key="14">
    <source>
        <dbReference type="PROSITE" id="PS51686"/>
    </source>
</evidence>
<dbReference type="PRINTS" id="PR02008">
    <property type="entry name" value="RCMTFAMILY"/>
</dbReference>
<keyword evidence="5" id="KW-0698">rRNA processing</keyword>
<name>A0A345Z425_9MOLU</name>
<comment type="function">
    <text evidence="1">Specifically methylates the cytosine at position 967 (m5C967) of 16S rRNA.</text>
</comment>
<evidence type="ECO:0000256" key="4">
    <source>
        <dbReference type="ARBA" id="ARBA00022490"/>
    </source>
</evidence>
<evidence type="ECO:0000256" key="3">
    <source>
        <dbReference type="ARBA" id="ARBA00012140"/>
    </source>
</evidence>
<dbReference type="EMBL" id="CP031376">
    <property type="protein sequence ID" value="AXK51354.1"/>
    <property type="molecule type" value="Genomic_DNA"/>
</dbReference>
<gene>
    <name evidence="15" type="primary">rsmB</name>
    <name evidence="15" type="ORF">SALLE_v1c06840</name>
</gene>
<dbReference type="GO" id="GO:0008649">
    <property type="term" value="F:rRNA methyltransferase activity"/>
    <property type="evidence" value="ECO:0007669"/>
    <property type="project" value="InterPro"/>
</dbReference>
<dbReference type="Gene3D" id="1.10.940.10">
    <property type="entry name" value="NusB-like"/>
    <property type="match status" value="1"/>
</dbReference>
<evidence type="ECO:0000313" key="16">
    <source>
        <dbReference type="Proteomes" id="UP000254792"/>
    </source>
</evidence>
<sequence length="422" mass="48161">MNSRKQALEILFEVFLNKQYSNVLLSKISSAKQISSVDKQFIYTLVYGTIKHKIFIEYVVNKLINPDKTPKKIQVILWMSVFQMIHLKNIPDYAIVNEAVELTKQVTPKFAGLVNGVLKRFLTEQKELLKVDIKNKQNIKPLSLSFPFWLFKKISRDYSLDVALKVAENSLQKAKIAVRVNSLKGNIDDIFKRYHEEYNFKYSEVCHDSLISERSVIDSDLFKDGEITIQDEASALVCQVLNPQPNSKILDMCSAPGGKLTHLAALTNNQAQITGCEISEKKIKLINQNIARLGVENVKIINQDASQIVGENQFDYIVLDAPCSGFGVLKRKPEIKLQSFTTEHLQNIYQTQKKLLQRAFELLKPGGEMVYSTCTINLDENQNQIKLLQENNEKAVVLEEIQIFGFEKNTDGFYICKLTKNN</sequence>
<dbReference type="Proteomes" id="UP000254792">
    <property type="component" value="Chromosome"/>
</dbReference>
<keyword evidence="7 13" id="KW-0808">Transferase</keyword>
<evidence type="ECO:0000256" key="8">
    <source>
        <dbReference type="ARBA" id="ARBA00022691"/>
    </source>
</evidence>
<feature type="active site" description="Nucleophile" evidence="13">
    <location>
        <position position="374"/>
    </location>
</feature>
<dbReference type="InterPro" id="IPR004573">
    <property type="entry name" value="rRNA_ssu_MeTfrase_B"/>
</dbReference>
<dbReference type="CDD" id="cd02440">
    <property type="entry name" value="AdoMet_MTases"/>
    <property type="match status" value="1"/>
</dbReference>
<accession>A0A345Z425</accession>
<reference evidence="15 16" key="1">
    <citation type="submission" date="2018-07" db="EMBL/GenBank/DDBJ databases">
        <title>Complete genome sequence of Spiroplasma alleghenense PLHS-1 (ATCC 51752).</title>
        <authorList>
            <person name="Chou L."/>
            <person name="Lee T.-Y."/>
            <person name="Tsai Y.-M."/>
            <person name="Kuo C.-H."/>
        </authorList>
    </citation>
    <scope>NUCLEOTIDE SEQUENCE [LARGE SCALE GENOMIC DNA]</scope>
    <source>
        <strain evidence="15 16">PLHS-1</strain>
    </source>
</reference>
<evidence type="ECO:0000256" key="7">
    <source>
        <dbReference type="ARBA" id="ARBA00022679"/>
    </source>
</evidence>
<dbReference type="PANTHER" id="PTHR22807:SF53">
    <property type="entry name" value="RIBOSOMAL RNA SMALL SUBUNIT METHYLTRANSFERASE B-RELATED"/>
    <property type="match status" value="1"/>
</dbReference>
<dbReference type="GO" id="GO:0003723">
    <property type="term" value="F:RNA binding"/>
    <property type="evidence" value="ECO:0007669"/>
    <property type="project" value="UniProtKB-UniRule"/>
</dbReference>
<evidence type="ECO:0000313" key="15">
    <source>
        <dbReference type="EMBL" id="AXK51354.1"/>
    </source>
</evidence>
<dbReference type="SUPFAM" id="SSF53335">
    <property type="entry name" value="S-adenosyl-L-methionine-dependent methyltransferases"/>
    <property type="match status" value="1"/>
</dbReference>
<dbReference type="RefSeq" id="WP_115558256.1">
    <property type="nucleotide sequence ID" value="NZ_CP031376.1"/>
</dbReference>
<evidence type="ECO:0000256" key="6">
    <source>
        <dbReference type="ARBA" id="ARBA00022603"/>
    </source>
</evidence>
<keyword evidence="6 13" id="KW-0489">Methyltransferase</keyword>
<evidence type="ECO:0000256" key="5">
    <source>
        <dbReference type="ARBA" id="ARBA00022552"/>
    </source>
</evidence>
<evidence type="ECO:0000256" key="1">
    <source>
        <dbReference type="ARBA" id="ARBA00002724"/>
    </source>
</evidence>
<dbReference type="Pfam" id="PF01189">
    <property type="entry name" value="Methyltr_RsmB-F"/>
    <property type="match status" value="1"/>
</dbReference>
<dbReference type="KEGG" id="salx:SALLE_v1c06840"/>
<feature type="domain" description="SAM-dependent MTase RsmB/NOP-type" evidence="14">
    <location>
        <begin position="152"/>
        <end position="422"/>
    </location>
</feature>
<feature type="binding site" evidence="13">
    <location>
        <position position="304"/>
    </location>
    <ligand>
        <name>S-adenosyl-L-methionine</name>
        <dbReference type="ChEBI" id="CHEBI:59789"/>
    </ligand>
</feature>
<dbReference type="InterPro" id="IPR023267">
    <property type="entry name" value="RCMT"/>
</dbReference>
<comment type="subcellular location">
    <subcellularLocation>
        <location evidence="2">Cytoplasm</location>
    </subcellularLocation>
</comment>
<keyword evidence="9 13" id="KW-0694">RNA-binding</keyword>
<proteinExistence type="inferred from homology"/>
<dbReference type="GO" id="GO:0006355">
    <property type="term" value="P:regulation of DNA-templated transcription"/>
    <property type="evidence" value="ECO:0007669"/>
    <property type="project" value="InterPro"/>
</dbReference>
<keyword evidence="8 13" id="KW-0949">S-adenosyl-L-methionine</keyword>